<feature type="domain" description="FAD-binding PCMH-type" evidence="2">
    <location>
        <begin position="26"/>
        <end position="196"/>
    </location>
</feature>
<keyword evidence="1" id="KW-0560">Oxidoreductase</keyword>
<gene>
    <name evidence="3" type="ORF">AB0O96_12165</name>
</gene>
<dbReference type="Gene3D" id="3.30.465.10">
    <property type="match status" value="1"/>
</dbReference>
<accession>A0ABV3KEW1</accession>
<organism evidence="3 4">
    <name type="scientific">Kocuria salsicia</name>
    <dbReference type="NCBI Taxonomy" id="664639"/>
    <lineage>
        <taxon>Bacteria</taxon>
        <taxon>Bacillati</taxon>
        <taxon>Actinomycetota</taxon>
        <taxon>Actinomycetes</taxon>
        <taxon>Micrococcales</taxon>
        <taxon>Micrococcaceae</taxon>
        <taxon>Kocuria</taxon>
    </lineage>
</organism>
<dbReference type="InterPro" id="IPR006094">
    <property type="entry name" value="Oxid_FAD_bind_N"/>
</dbReference>
<dbReference type="PROSITE" id="PS51387">
    <property type="entry name" value="FAD_PCMH"/>
    <property type="match status" value="1"/>
</dbReference>
<dbReference type="Gene3D" id="3.30.43.10">
    <property type="entry name" value="Uridine Diphospho-n-acetylenolpyruvylglucosamine Reductase, domain 2"/>
    <property type="match status" value="1"/>
</dbReference>
<protein>
    <submittedName>
        <fullName evidence="3">D-arabinono-1,4-lactone oxidase</fullName>
    </submittedName>
</protein>
<dbReference type="PIRSF" id="PIRSF000136">
    <property type="entry name" value="LGO_GLO"/>
    <property type="match status" value="1"/>
</dbReference>
<dbReference type="InterPro" id="IPR010031">
    <property type="entry name" value="FAD_lactone_oxidase-like"/>
</dbReference>
<dbReference type="SUPFAM" id="SSF56176">
    <property type="entry name" value="FAD-binding/transporter-associated domain-like"/>
    <property type="match status" value="1"/>
</dbReference>
<evidence type="ECO:0000259" key="2">
    <source>
        <dbReference type="PROSITE" id="PS51387"/>
    </source>
</evidence>
<dbReference type="PANTHER" id="PTHR43762">
    <property type="entry name" value="L-GULONOLACTONE OXIDASE"/>
    <property type="match status" value="1"/>
</dbReference>
<keyword evidence="4" id="KW-1185">Reference proteome</keyword>
<dbReference type="Gene3D" id="1.10.45.10">
    <property type="entry name" value="Vanillyl-alcohol Oxidase, Chain A, domain 4"/>
    <property type="match status" value="1"/>
</dbReference>
<dbReference type="EMBL" id="JBFBLL010000011">
    <property type="protein sequence ID" value="MEV8158937.1"/>
    <property type="molecule type" value="Genomic_DNA"/>
</dbReference>
<dbReference type="InterPro" id="IPR036318">
    <property type="entry name" value="FAD-bd_PCMH-like_sf"/>
</dbReference>
<dbReference type="PANTHER" id="PTHR43762:SF1">
    <property type="entry name" value="D-ARABINONO-1,4-LACTONE OXIDASE"/>
    <property type="match status" value="1"/>
</dbReference>
<dbReference type="Pfam" id="PF04030">
    <property type="entry name" value="ALO"/>
    <property type="match status" value="1"/>
</dbReference>
<dbReference type="Pfam" id="PF01565">
    <property type="entry name" value="FAD_binding_4"/>
    <property type="match status" value="1"/>
</dbReference>
<dbReference type="InterPro" id="IPR016171">
    <property type="entry name" value="Vanillyl_alc_oxidase_C-sub2"/>
</dbReference>
<dbReference type="NCBIfam" id="TIGR01679">
    <property type="entry name" value="bact_FAD_ox"/>
    <property type="match status" value="1"/>
</dbReference>
<evidence type="ECO:0000256" key="1">
    <source>
        <dbReference type="ARBA" id="ARBA00023002"/>
    </source>
</evidence>
<dbReference type="Proteomes" id="UP001553031">
    <property type="component" value="Unassembled WGS sequence"/>
</dbReference>
<dbReference type="InterPro" id="IPR016169">
    <property type="entry name" value="FAD-bd_PCMH_sub2"/>
</dbReference>
<proteinExistence type="predicted"/>
<sequence>MSARSEHPTMTAQVRGGTWRSWGGNLSIEPAVTVRPTDSDQVLEVLQEAASQGVAVRPAGSGHSCSPLVPTGGVLLDTSALKGLVSVDEDRQQVTVFAGTTLQELNVVLEQHGLALANLPDSSHMSVGGALATGTHGTGLGQPSLGGQVIGLSLATPEGELISCSETHSPELLDAARVNLGVLGVVVSVTFQCVNAFRLHCAEFREPIGSLLDTMQERMSGADHFEFSWMPGTTVAHTRILSRLHRLPDTYTRPASPISRALRRADDAVLRTSLTAGLGRVGNLIPRAVSRLNRIESLAESSRRYTDVSYRVFTVARPVRYVATEYALPLEATASAVRELRTLVDAHVYDLAFPVTVRCSPPDQGHLSPAGGRYTGWINLRQYGRRPSQTFLTAAEQILVDHGGRPHWGTLHTRTAEELAPLYTQWDEFLTLRAAMDPQGTLLNPHLRRLLGL</sequence>
<name>A0ABV3KEW1_9MICC</name>
<dbReference type="Gene3D" id="3.30.70.2520">
    <property type="match status" value="1"/>
</dbReference>
<dbReference type="RefSeq" id="WP_363785857.1">
    <property type="nucleotide sequence ID" value="NZ_JBFBLL010000011.1"/>
</dbReference>
<reference evidence="3 4" key="1">
    <citation type="submission" date="2024-06" db="EMBL/GenBank/DDBJ databases">
        <title>The Natural Products Discovery Center: Release of the First 8490 Sequenced Strains for Exploring Actinobacteria Biosynthetic Diversity.</title>
        <authorList>
            <person name="Kalkreuter E."/>
            <person name="Kautsar S.A."/>
            <person name="Yang D."/>
            <person name="Bader C.D."/>
            <person name="Teijaro C.N."/>
            <person name="Fluegel L."/>
            <person name="Davis C.M."/>
            <person name="Simpson J.R."/>
            <person name="Lauterbach L."/>
            <person name="Steele A.D."/>
            <person name="Gui C."/>
            <person name="Meng S."/>
            <person name="Li G."/>
            <person name="Viehrig K."/>
            <person name="Ye F."/>
            <person name="Su P."/>
            <person name="Kiefer A.F."/>
            <person name="Nichols A."/>
            <person name="Cepeda A.J."/>
            <person name="Yan W."/>
            <person name="Fan B."/>
            <person name="Jiang Y."/>
            <person name="Adhikari A."/>
            <person name="Zheng C.-J."/>
            <person name="Schuster L."/>
            <person name="Cowan T.M."/>
            <person name="Smanski M.J."/>
            <person name="Chevrette M.G."/>
            <person name="De Carvalho L.P.S."/>
            <person name="Shen B."/>
        </authorList>
    </citation>
    <scope>NUCLEOTIDE SEQUENCE [LARGE SCALE GENOMIC DNA]</scope>
    <source>
        <strain evidence="3 4">NPDC079179</strain>
    </source>
</reference>
<dbReference type="InterPro" id="IPR016167">
    <property type="entry name" value="FAD-bd_PCMH_sub1"/>
</dbReference>
<comment type="caution">
    <text evidence="3">The sequence shown here is derived from an EMBL/GenBank/DDBJ whole genome shotgun (WGS) entry which is preliminary data.</text>
</comment>
<dbReference type="InterPro" id="IPR007173">
    <property type="entry name" value="ALO_C"/>
</dbReference>
<evidence type="ECO:0000313" key="4">
    <source>
        <dbReference type="Proteomes" id="UP001553031"/>
    </source>
</evidence>
<dbReference type="InterPro" id="IPR016166">
    <property type="entry name" value="FAD-bd_PCMH"/>
</dbReference>
<evidence type="ECO:0000313" key="3">
    <source>
        <dbReference type="EMBL" id="MEV8158937.1"/>
    </source>
</evidence>